<comment type="caution">
    <text evidence="1">The sequence shown here is derived from an EMBL/GenBank/DDBJ whole genome shotgun (WGS) entry which is preliminary data.</text>
</comment>
<organism evidence="1 2">
    <name type="scientific">Brunnivagina elsteri CCALA 953</name>
    <dbReference type="NCBI Taxonomy" id="987040"/>
    <lineage>
        <taxon>Bacteria</taxon>
        <taxon>Bacillati</taxon>
        <taxon>Cyanobacteriota</taxon>
        <taxon>Cyanophyceae</taxon>
        <taxon>Nostocales</taxon>
        <taxon>Calotrichaceae</taxon>
        <taxon>Brunnivagina</taxon>
    </lineage>
</organism>
<dbReference type="Proteomes" id="UP000218238">
    <property type="component" value="Unassembled WGS sequence"/>
</dbReference>
<keyword evidence="1" id="KW-0131">Cell cycle</keyword>
<evidence type="ECO:0000313" key="2">
    <source>
        <dbReference type="Proteomes" id="UP000218238"/>
    </source>
</evidence>
<name>A0A2A2T9N5_9CYAN</name>
<gene>
    <name evidence="1" type="ORF">CK510_29985</name>
</gene>
<dbReference type="EMBL" id="NTFS01000697">
    <property type="protein sequence ID" value="PAX45767.1"/>
    <property type="molecule type" value="Genomic_DNA"/>
</dbReference>
<keyword evidence="2" id="KW-1185">Reference proteome</keyword>
<dbReference type="InterPro" id="IPR027417">
    <property type="entry name" value="P-loop_NTPase"/>
</dbReference>
<feature type="non-terminal residue" evidence="1">
    <location>
        <position position="1"/>
    </location>
</feature>
<proteinExistence type="predicted"/>
<sequence>KPLIRSNCSGKVAFMVSRPEDSGIILGNPDDDRAASLLGGGDMLYKSPKGVMRLQGLYLGTKAAFQEYLNQVMSTSSDSSDTPFWDSKLNFSSFNIGFKGETSSNNQTLRTKLNKLTTDLLVNNNQSEEFSFNIILDDFTKAQIYSLHSRGYELHQIVQEVFNLSRADGRKYKRIRDVIAEFIANLEEEDNNDT</sequence>
<evidence type="ECO:0000313" key="1">
    <source>
        <dbReference type="EMBL" id="PAX45767.1"/>
    </source>
</evidence>
<dbReference type="GO" id="GO:0051301">
    <property type="term" value="P:cell division"/>
    <property type="evidence" value="ECO:0007669"/>
    <property type="project" value="UniProtKB-KW"/>
</dbReference>
<reference evidence="1 2" key="1">
    <citation type="submission" date="2017-08" db="EMBL/GenBank/DDBJ databases">
        <title>Draft genome sequence of filamentous cyanobacterium Calothrix elsteri CCALA 953.</title>
        <authorList>
            <person name="Gagunashvili A.N."/>
            <person name="Elster J."/>
            <person name="Andresson O.S."/>
        </authorList>
    </citation>
    <scope>NUCLEOTIDE SEQUENCE [LARGE SCALE GENOMIC DNA]</scope>
    <source>
        <strain evidence="1 2">CCALA 953</strain>
    </source>
</reference>
<protein>
    <submittedName>
        <fullName evidence="1">Cell division protein FtsK</fullName>
    </submittedName>
</protein>
<dbReference type="AlphaFoldDB" id="A0A2A2T9N5"/>
<keyword evidence="1" id="KW-0132">Cell division</keyword>
<accession>A0A2A2T9N5</accession>
<dbReference type="Gene3D" id="3.40.50.300">
    <property type="entry name" value="P-loop containing nucleotide triphosphate hydrolases"/>
    <property type="match status" value="1"/>
</dbReference>